<name>A0A645EVR5_9ZZZZ</name>
<dbReference type="AlphaFoldDB" id="A0A645EVR5"/>
<dbReference type="GO" id="GO:0004791">
    <property type="term" value="F:thioredoxin-disulfide reductase (NADPH) activity"/>
    <property type="evidence" value="ECO:0007669"/>
    <property type="project" value="UniProtKB-EC"/>
</dbReference>
<dbReference type="Pfam" id="PF07992">
    <property type="entry name" value="Pyr_redox_2"/>
    <property type="match status" value="1"/>
</dbReference>
<keyword evidence="1" id="KW-0285">Flavoprotein</keyword>
<keyword evidence="2" id="KW-0274">FAD</keyword>
<dbReference type="PRINTS" id="PR00469">
    <property type="entry name" value="PNDRDTASEII"/>
</dbReference>
<keyword evidence="4" id="KW-1015">Disulfide bond</keyword>
<sequence length="252" mass="27061">MEMSGSELADKLVEQVLEHGAEVELETVTDIHKEDNRFCVVTDEQEYYAQSVIIATGAKHRQLGLERENDLIGEGISFCAVCDGAFYKDKTVGVVGGGNSALQEAILLSELCKKVYVIQNLSAMTGEEVLVKQLEERANVEFIMNTVVIEYIGSAELEGAILKNAESGAASELRLDGLFIAIGLMPQNDCFGNVIALDDCGYADSGEDCRSKTDGIFVAGDCRKKGVRQVVTAMGDGAIAAVAACQYIDSIK</sequence>
<keyword evidence="5" id="KW-0676">Redox-active center</keyword>
<accession>A0A645EVR5</accession>
<evidence type="ECO:0000259" key="6">
    <source>
        <dbReference type="Pfam" id="PF07992"/>
    </source>
</evidence>
<feature type="domain" description="FAD/NAD(P)-binding" evidence="6">
    <location>
        <begin position="17"/>
        <end position="237"/>
    </location>
</feature>
<dbReference type="InterPro" id="IPR036188">
    <property type="entry name" value="FAD/NAD-bd_sf"/>
</dbReference>
<protein>
    <submittedName>
        <fullName evidence="7">Thioredoxin reductase</fullName>
        <ecNumber evidence="7">1.8.1.9</ecNumber>
    </submittedName>
</protein>
<dbReference type="SUPFAM" id="SSF51905">
    <property type="entry name" value="FAD/NAD(P)-binding domain"/>
    <property type="match status" value="2"/>
</dbReference>
<evidence type="ECO:0000256" key="3">
    <source>
        <dbReference type="ARBA" id="ARBA00023002"/>
    </source>
</evidence>
<proteinExistence type="predicted"/>
<dbReference type="InterPro" id="IPR050097">
    <property type="entry name" value="Ferredoxin-NADP_redctase_2"/>
</dbReference>
<dbReference type="InterPro" id="IPR008255">
    <property type="entry name" value="Pyr_nucl-diS_OxRdtase_2_AS"/>
</dbReference>
<dbReference type="PRINTS" id="PR00368">
    <property type="entry name" value="FADPNR"/>
</dbReference>
<dbReference type="PANTHER" id="PTHR48105">
    <property type="entry name" value="THIOREDOXIN REDUCTASE 1-RELATED-RELATED"/>
    <property type="match status" value="1"/>
</dbReference>
<comment type="caution">
    <text evidence="7">The sequence shown here is derived from an EMBL/GenBank/DDBJ whole genome shotgun (WGS) entry which is preliminary data.</text>
</comment>
<dbReference type="Gene3D" id="3.50.50.60">
    <property type="entry name" value="FAD/NAD(P)-binding domain"/>
    <property type="match status" value="2"/>
</dbReference>
<dbReference type="PROSITE" id="PS00573">
    <property type="entry name" value="PYRIDINE_REDOX_2"/>
    <property type="match status" value="1"/>
</dbReference>
<dbReference type="EMBL" id="VSSQ01052029">
    <property type="protein sequence ID" value="MPN06138.1"/>
    <property type="molecule type" value="Genomic_DNA"/>
</dbReference>
<dbReference type="InterPro" id="IPR023753">
    <property type="entry name" value="FAD/NAD-binding_dom"/>
</dbReference>
<gene>
    <name evidence="7" type="primary">trxB_52</name>
    <name evidence="7" type="ORF">SDC9_153393</name>
</gene>
<evidence type="ECO:0000256" key="5">
    <source>
        <dbReference type="ARBA" id="ARBA00023284"/>
    </source>
</evidence>
<evidence type="ECO:0000256" key="2">
    <source>
        <dbReference type="ARBA" id="ARBA00022827"/>
    </source>
</evidence>
<dbReference type="EC" id="1.8.1.9" evidence="7"/>
<keyword evidence="3 7" id="KW-0560">Oxidoreductase</keyword>
<organism evidence="7">
    <name type="scientific">bioreactor metagenome</name>
    <dbReference type="NCBI Taxonomy" id="1076179"/>
    <lineage>
        <taxon>unclassified sequences</taxon>
        <taxon>metagenomes</taxon>
        <taxon>ecological metagenomes</taxon>
    </lineage>
</organism>
<evidence type="ECO:0000256" key="1">
    <source>
        <dbReference type="ARBA" id="ARBA00022630"/>
    </source>
</evidence>
<reference evidence="7" key="1">
    <citation type="submission" date="2019-08" db="EMBL/GenBank/DDBJ databases">
        <authorList>
            <person name="Kucharzyk K."/>
            <person name="Murdoch R.W."/>
            <person name="Higgins S."/>
            <person name="Loffler F."/>
        </authorList>
    </citation>
    <scope>NUCLEOTIDE SEQUENCE</scope>
</reference>
<evidence type="ECO:0000256" key="4">
    <source>
        <dbReference type="ARBA" id="ARBA00023157"/>
    </source>
</evidence>
<evidence type="ECO:0000313" key="7">
    <source>
        <dbReference type="EMBL" id="MPN06138.1"/>
    </source>
</evidence>